<dbReference type="OrthoDB" id="4381838at2759"/>
<organism evidence="1 2">
    <name type="scientific">Emericella nidulans (strain FGSC A4 / ATCC 38163 / CBS 112.46 / NRRL 194 / M139)</name>
    <name type="common">Aspergillus nidulans</name>
    <dbReference type="NCBI Taxonomy" id="227321"/>
    <lineage>
        <taxon>Eukaryota</taxon>
        <taxon>Fungi</taxon>
        <taxon>Dikarya</taxon>
        <taxon>Ascomycota</taxon>
        <taxon>Pezizomycotina</taxon>
        <taxon>Eurotiomycetes</taxon>
        <taxon>Eurotiomycetidae</taxon>
        <taxon>Eurotiales</taxon>
        <taxon>Aspergillaceae</taxon>
        <taxon>Aspergillus</taxon>
        <taxon>Aspergillus subgen. Nidulantes</taxon>
    </lineage>
</organism>
<dbReference type="EMBL" id="BN001306">
    <property type="protein sequence ID" value="CBF84222.1"/>
    <property type="molecule type" value="Genomic_DNA"/>
</dbReference>
<proteinExistence type="predicted"/>
<accession>Q5B9V0</accession>
<dbReference type="KEGG" id="ani:ANIA_02680"/>
<protein>
    <submittedName>
        <fullName evidence="1">Uncharacterized protein</fullName>
    </submittedName>
</protein>
<dbReference type="Proteomes" id="UP000000560">
    <property type="component" value="Chromosome VI"/>
</dbReference>
<gene>
    <name evidence="1" type="ORF">ANIA_02680</name>
</gene>
<keyword evidence="2" id="KW-1185">Reference proteome</keyword>
<dbReference type="OMA" id="ELQYMIM"/>
<sequence length="294" mass="33802">MDGIDEADQMPVEAAPEDSDPLCYICSCGLRRGKEMTTDRKSLVLFHPLPWDENSGIIQSKKGHIDKALCATALRDEASAAGVGHALKQDRLRGLVIHARCWQVLLNHKIWALTNGDIRLIMEALRRKSVRDWQWKTPLRPAGMKLHEKASAVGLKKGDPFYSPRVLCMIRHARRRTRARLLIDRQSNNTYLRLDLLPTEILYLIANRLSSSDVVATQEAMGLYFGDAYWRSRIPSNFFHEVKGLREQTLDWEYLCLKLELLASHRYWGYAHNELLGRHWVLTQLDEVAKLVVH</sequence>
<reference evidence="2" key="2">
    <citation type="journal article" date="2009" name="Fungal Genet. Biol.">
        <title>The 2008 update of the Aspergillus nidulans genome annotation: a community effort.</title>
        <authorList>
            <person name="Wortman J.R."/>
            <person name="Gilsenan J.M."/>
            <person name="Joardar V."/>
            <person name="Deegan J."/>
            <person name="Clutterbuck J."/>
            <person name="Andersen M.R."/>
            <person name="Archer D."/>
            <person name="Bencina M."/>
            <person name="Braus G."/>
            <person name="Coutinho P."/>
            <person name="von Dohren H."/>
            <person name="Doonan J."/>
            <person name="Driessen A.J."/>
            <person name="Durek P."/>
            <person name="Espeso E."/>
            <person name="Fekete E."/>
            <person name="Flipphi M."/>
            <person name="Estrada C.G."/>
            <person name="Geysens S."/>
            <person name="Goldman G."/>
            <person name="de Groot P.W."/>
            <person name="Hansen K."/>
            <person name="Harris S.D."/>
            <person name="Heinekamp T."/>
            <person name="Helmstaedt K."/>
            <person name="Henrissat B."/>
            <person name="Hofmann G."/>
            <person name="Homan T."/>
            <person name="Horio T."/>
            <person name="Horiuchi H."/>
            <person name="James S."/>
            <person name="Jones M."/>
            <person name="Karaffa L."/>
            <person name="Karanyi Z."/>
            <person name="Kato M."/>
            <person name="Keller N."/>
            <person name="Kelly D.E."/>
            <person name="Kiel J.A."/>
            <person name="Kim J.M."/>
            <person name="van der Klei I.J."/>
            <person name="Klis F.M."/>
            <person name="Kovalchuk A."/>
            <person name="Krasevec N."/>
            <person name="Kubicek C.P."/>
            <person name="Liu B."/>
            <person name="Maccabe A."/>
            <person name="Meyer V."/>
            <person name="Mirabito P."/>
            <person name="Miskei M."/>
            <person name="Mos M."/>
            <person name="Mullins J."/>
            <person name="Nelson D.R."/>
            <person name="Nielsen J."/>
            <person name="Oakley B.R."/>
            <person name="Osmani S.A."/>
            <person name="Pakula T."/>
            <person name="Paszewski A."/>
            <person name="Paulsen I."/>
            <person name="Pilsyk S."/>
            <person name="Pocsi I."/>
            <person name="Punt P.J."/>
            <person name="Ram A.F."/>
            <person name="Ren Q."/>
            <person name="Robellet X."/>
            <person name="Robson G."/>
            <person name="Seiboth B."/>
            <person name="van Solingen P."/>
            <person name="Specht T."/>
            <person name="Sun J."/>
            <person name="Taheri-Talesh N."/>
            <person name="Takeshita N."/>
            <person name="Ussery D."/>
            <person name="vanKuyk P.A."/>
            <person name="Visser H."/>
            <person name="van de Vondervoort P.J."/>
            <person name="de Vries R.P."/>
            <person name="Walton J."/>
            <person name="Xiang X."/>
            <person name="Xiong Y."/>
            <person name="Zeng A.P."/>
            <person name="Brandt B.W."/>
            <person name="Cornell M.J."/>
            <person name="van den Hondel C.A."/>
            <person name="Visser J."/>
            <person name="Oliver S.G."/>
            <person name="Turner G."/>
        </authorList>
    </citation>
    <scope>GENOME REANNOTATION</scope>
    <source>
        <strain evidence="2">FGSC A4 / ATCC 38163 / CBS 112.46 / NRRL 194 / M139</strain>
    </source>
</reference>
<dbReference type="HOGENOM" id="CLU_946744_0_0_1"/>
<dbReference type="AlphaFoldDB" id="Q5B9V0"/>
<dbReference type="VEuPathDB" id="FungiDB:AN2680"/>
<reference evidence="2" key="1">
    <citation type="journal article" date="2005" name="Nature">
        <title>Sequencing of Aspergillus nidulans and comparative analysis with A. fumigatus and A. oryzae.</title>
        <authorList>
            <person name="Galagan J.E."/>
            <person name="Calvo S.E."/>
            <person name="Cuomo C."/>
            <person name="Ma L.J."/>
            <person name="Wortman J.R."/>
            <person name="Batzoglou S."/>
            <person name="Lee S.I."/>
            <person name="Basturkmen M."/>
            <person name="Spevak C.C."/>
            <person name="Clutterbuck J."/>
            <person name="Kapitonov V."/>
            <person name="Jurka J."/>
            <person name="Scazzocchio C."/>
            <person name="Farman M."/>
            <person name="Butler J."/>
            <person name="Purcell S."/>
            <person name="Harris S."/>
            <person name="Braus G.H."/>
            <person name="Draht O."/>
            <person name="Busch S."/>
            <person name="D'Enfert C."/>
            <person name="Bouchier C."/>
            <person name="Goldman G.H."/>
            <person name="Bell-Pedersen D."/>
            <person name="Griffiths-Jones S."/>
            <person name="Doonan J.H."/>
            <person name="Yu J."/>
            <person name="Vienken K."/>
            <person name="Pain A."/>
            <person name="Freitag M."/>
            <person name="Selker E.U."/>
            <person name="Archer D.B."/>
            <person name="Penalva M.A."/>
            <person name="Oakley B.R."/>
            <person name="Momany M."/>
            <person name="Tanaka T."/>
            <person name="Kumagai T."/>
            <person name="Asai K."/>
            <person name="Machida M."/>
            <person name="Nierman W.C."/>
            <person name="Denning D.W."/>
            <person name="Caddick M."/>
            <person name="Hynes M."/>
            <person name="Paoletti M."/>
            <person name="Fischer R."/>
            <person name="Miller B."/>
            <person name="Dyer P."/>
            <person name="Sachs M.S."/>
            <person name="Osmani S.A."/>
            <person name="Birren B.W."/>
        </authorList>
    </citation>
    <scope>NUCLEOTIDE SEQUENCE [LARGE SCALE GENOMIC DNA]</scope>
    <source>
        <strain evidence="2">FGSC A4 / ATCC 38163 / CBS 112.46 / NRRL 194 / M139</strain>
    </source>
</reference>
<accession>C8VKD9</accession>
<name>Q5B9V0_EMENI</name>
<dbReference type="GeneID" id="2874039"/>
<dbReference type="InParanoid" id="Q5B9V0"/>
<evidence type="ECO:0000313" key="1">
    <source>
        <dbReference type="EMBL" id="CBF84222.1"/>
    </source>
</evidence>
<dbReference type="RefSeq" id="XP_660284.1">
    <property type="nucleotide sequence ID" value="XM_655192.1"/>
</dbReference>
<evidence type="ECO:0000313" key="2">
    <source>
        <dbReference type="Proteomes" id="UP000000560"/>
    </source>
</evidence>